<dbReference type="Proteomes" id="UP001054902">
    <property type="component" value="Unassembled WGS sequence"/>
</dbReference>
<dbReference type="Pfam" id="PF13306">
    <property type="entry name" value="LRR_5"/>
    <property type="match status" value="1"/>
</dbReference>
<organism evidence="1 2">
    <name type="scientific">Chaetoceros tenuissimus</name>
    <dbReference type="NCBI Taxonomy" id="426638"/>
    <lineage>
        <taxon>Eukaryota</taxon>
        <taxon>Sar</taxon>
        <taxon>Stramenopiles</taxon>
        <taxon>Ochrophyta</taxon>
        <taxon>Bacillariophyta</taxon>
        <taxon>Coscinodiscophyceae</taxon>
        <taxon>Chaetocerotophycidae</taxon>
        <taxon>Chaetocerotales</taxon>
        <taxon>Chaetocerotaceae</taxon>
        <taxon>Chaetoceros</taxon>
    </lineage>
</organism>
<keyword evidence="2" id="KW-1185">Reference proteome</keyword>
<dbReference type="PANTHER" id="PTHR45661:SF3">
    <property type="entry name" value="IG-LIKE DOMAIN-CONTAINING PROTEIN"/>
    <property type="match status" value="1"/>
</dbReference>
<dbReference type="InterPro" id="IPR053139">
    <property type="entry name" value="Surface_bspA-like"/>
</dbReference>
<dbReference type="InterPro" id="IPR026906">
    <property type="entry name" value="LRR_5"/>
</dbReference>
<dbReference type="InterPro" id="IPR032675">
    <property type="entry name" value="LRR_dom_sf"/>
</dbReference>
<dbReference type="PANTHER" id="PTHR45661">
    <property type="entry name" value="SURFACE ANTIGEN"/>
    <property type="match status" value="1"/>
</dbReference>
<accession>A0AAD3CK46</accession>
<reference evidence="1 2" key="1">
    <citation type="journal article" date="2021" name="Sci. Rep.">
        <title>The genome of the diatom Chaetoceros tenuissimus carries an ancient integrated fragment of an extant virus.</title>
        <authorList>
            <person name="Hongo Y."/>
            <person name="Kimura K."/>
            <person name="Takaki Y."/>
            <person name="Yoshida Y."/>
            <person name="Baba S."/>
            <person name="Kobayashi G."/>
            <person name="Nagasaki K."/>
            <person name="Hano T."/>
            <person name="Tomaru Y."/>
        </authorList>
    </citation>
    <scope>NUCLEOTIDE SEQUENCE [LARGE SCALE GENOMIC DNA]</scope>
    <source>
        <strain evidence="1 2">NIES-3715</strain>
    </source>
</reference>
<name>A0AAD3CK46_9STRA</name>
<sequence>MRISAEELRKFTPGVRIYKGKNTLFYNGEKLWEGVVFGGPLVYDWKERQSWEVIIVLPGVKIISERTFHTCKNVKLVIMADTVKRIGEGAFYWCRKLSFIQLSRGLESIGESAFYECVSLTSIYIPLSCRTICNEAFGGCRKLIILRVPQDTQLGEQVIVRTALIQASPLDYEHSNNEEINEWIKRIDNNDEYALHRACSSFNPSTDLIYEIVKRQEIVSFQKKDERGATPLQHLNENPFVDIDQRILMKRYILEMMGESI</sequence>
<dbReference type="AlphaFoldDB" id="A0AAD3CK46"/>
<dbReference type="EMBL" id="BLLK01000022">
    <property type="protein sequence ID" value="GFH47154.1"/>
    <property type="molecule type" value="Genomic_DNA"/>
</dbReference>
<evidence type="ECO:0000313" key="2">
    <source>
        <dbReference type="Proteomes" id="UP001054902"/>
    </source>
</evidence>
<protein>
    <submittedName>
        <fullName evidence="1">Surface antigen BspA-like</fullName>
    </submittedName>
</protein>
<evidence type="ECO:0000313" key="1">
    <source>
        <dbReference type="EMBL" id="GFH47154.1"/>
    </source>
</evidence>
<comment type="caution">
    <text evidence="1">The sequence shown here is derived from an EMBL/GenBank/DDBJ whole genome shotgun (WGS) entry which is preliminary data.</text>
</comment>
<proteinExistence type="predicted"/>
<gene>
    <name evidence="1" type="ORF">CTEN210_03629</name>
</gene>
<dbReference type="SUPFAM" id="SSF52058">
    <property type="entry name" value="L domain-like"/>
    <property type="match status" value="1"/>
</dbReference>
<dbReference type="Gene3D" id="3.80.10.10">
    <property type="entry name" value="Ribonuclease Inhibitor"/>
    <property type="match status" value="1"/>
</dbReference>